<evidence type="ECO:0000313" key="3">
    <source>
        <dbReference type="Proteomes" id="UP001150942"/>
    </source>
</evidence>
<evidence type="ECO:0000259" key="1">
    <source>
        <dbReference type="Pfam" id="PF02746"/>
    </source>
</evidence>
<dbReference type="AlphaFoldDB" id="A0A9W9MXX8"/>
<protein>
    <recommendedName>
        <fullName evidence="1">Mandelate racemase/muconate lactonizing enzyme N-terminal domain-containing protein</fullName>
    </recommendedName>
</protein>
<dbReference type="EMBL" id="JAPQKQ010000002">
    <property type="protein sequence ID" value="KAJ5209590.1"/>
    <property type="molecule type" value="Genomic_DNA"/>
</dbReference>
<dbReference type="Proteomes" id="UP001150942">
    <property type="component" value="Unassembled WGS sequence"/>
</dbReference>
<sequence length="93" mass="10437">MRMTSVTPYVVRGALPNSDWDYSCLVRIETEMGFVGWDEGTSPAPEPGWGAPKVLEMINTLFAPTLIGRDPTEPMVIWKELQTLSFSTFDRPT</sequence>
<dbReference type="InterPro" id="IPR013341">
    <property type="entry name" value="Mandelate_racemase_N_dom"/>
</dbReference>
<feature type="domain" description="Mandelate racemase/muconate lactonizing enzyme N-terminal" evidence="1">
    <location>
        <begin position="24"/>
        <end position="82"/>
    </location>
</feature>
<gene>
    <name evidence="2" type="ORF">N7449_003969</name>
</gene>
<keyword evidence="3" id="KW-1185">Reference proteome</keyword>
<evidence type="ECO:0000313" key="2">
    <source>
        <dbReference type="EMBL" id="KAJ5209590.1"/>
    </source>
</evidence>
<comment type="caution">
    <text evidence="2">The sequence shown here is derived from an EMBL/GenBank/DDBJ whole genome shotgun (WGS) entry which is preliminary data.</text>
</comment>
<dbReference type="InterPro" id="IPR029017">
    <property type="entry name" value="Enolase-like_N"/>
</dbReference>
<accession>A0A9W9MXX8</accession>
<proteinExistence type="predicted"/>
<name>A0A9W9MXX8_9EURO</name>
<reference evidence="2" key="2">
    <citation type="journal article" date="2023" name="IMA Fungus">
        <title>Comparative genomic study of the Penicillium genus elucidates a diverse pangenome and 15 lateral gene transfer events.</title>
        <authorList>
            <person name="Petersen C."/>
            <person name="Sorensen T."/>
            <person name="Nielsen M.R."/>
            <person name="Sondergaard T.E."/>
            <person name="Sorensen J.L."/>
            <person name="Fitzpatrick D.A."/>
            <person name="Frisvad J.C."/>
            <person name="Nielsen K.L."/>
        </authorList>
    </citation>
    <scope>NUCLEOTIDE SEQUENCE</scope>
    <source>
        <strain evidence="2">IBT 20477</strain>
    </source>
</reference>
<dbReference type="Gene3D" id="3.30.390.10">
    <property type="entry name" value="Enolase-like, N-terminal domain"/>
    <property type="match status" value="1"/>
</dbReference>
<dbReference type="Pfam" id="PF02746">
    <property type="entry name" value="MR_MLE_N"/>
    <property type="match status" value="1"/>
</dbReference>
<dbReference type="OrthoDB" id="17395at2759"/>
<organism evidence="2 3">
    <name type="scientific">Penicillium cf. viridicatum</name>
    <dbReference type="NCBI Taxonomy" id="2972119"/>
    <lineage>
        <taxon>Eukaryota</taxon>
        <taxon>Fungi</taxon>
        <taxon>Dikarya</taxon>
        <taxon>Ascomycota</taxon>
        <taxon>Pezizomycotina</taxon>
        <taxon>Eurotiomycetes</taxon>
        <taxon>Eurotiomycetidae</taxon>
        <taxon>Eurotiales</taxon>
        <taxon>Aspergillaceae</taxon>
        <taxon>Penicillium</taxon>
    </lineage>
</organism>
<dbReference type="SUPFAM" id="SSF54826">
    <property type="entry name" value="Enolase N-terminal domain-like"/>
    <property type="match status" value="1"/>
</dbReference>
<reference evidence="2" key="1">
    <citation type="submission" date="2022-11" db="EMBL/GenBank/DDBJ databases">
        <authorList>
            <person name="Petersen C."/>
        </authorList>
    </citation>
    <scope>NUCLEOTIDE SEQUENCE</scope>
    <source>
        <strain evidence="2">IBT 20477</strain>
    </source>
</reference>